<evidence type="ECO:0000256" key="1">
    <source>
        <dbReference type="SAM" id="MobiDB-lite"/>
    </source>
</evidence>
<evidence type="ECO:0000313" key="2">
    <source>
        <dbReference type="EMBL" id="GLD53500.1"/>
    </source>
</evidence>
<comment type="caution">
    <text evidence="2">The sequence shown here is derived from an EMBL/GenBank/DDBJ whole genome shotgun (WGS) entry which is preliminary data.</text>
</comment>
<dbReference type="AlphaFoldDB" id="A0AAD3MG17"/>
<feature type="non-terminal residue" evidence="2">
    <location>
        <position position="1"/>
    </location>
</feature>
<evidence type="ECO:0000313" key="3">
    <source>
        <dbReference type="Proteomes" id="UP001279410"/>
    </source>
</evidence>
<keyword evidence="3" id="KW-1185">Reference proteome</keyword>
<feature type="non-terminal residue" evidence="2">
    <location>
        <position position="55"/>
    </location>
</feature>
<protein>
    <submittedName>
        <fullName evidence="2">Protocadherin gamma-A11-like protein</fullName>
    </submittedName>
</protein>
<dbReference type="Proteomes" id="UP001279410">
    <property type="component" value="Unassembled WGS sequence"/>
</dbReference>
<proteinExistence type="predicted"/>
<feature type="region of interest" description="Disordered" evidence="1">
    <location>
        <begin position="23"/>
        <end position="55"/>
    </location>
</feature>
<sequence>VCRTTDSRKSDCKFGRAGSQNVLIMDPSSTGTMQQIQSEKSILDEPDSPLEGLSN</sequence>
<accession>A0AAD3MG17</accession>
<feature type="compositionally biased region" description="Polar residues" evidence="1">
    <location>
        <begin position="23"/>
        <end position="40"/>
    </location>
</feature>
<reference evidence="2" key="1">
    <citation type="submission" date="2022-08" db="EMBL/GenBank/DDBJ databases">
        <title>Genome sequencing of akame (Lates japonicus).</title>
        <authorList>
            <person name="Hashiguchi Y."/>
            <person name="Takahashi H."/>
        </authorList>
    </citation>
    <scope>NUCLEOTIDE SEQUENCE</scope>
    <source>
        <strain evidence="2">Kochi</strain>
    </source>
</reference>
<name>A0AAD3MG17_LATJO</name>
<organism evidence="2 3">
    <name type="scientific">Lates japonicus</name>
    <name type="common">Japanese lates</name>
    <dbReference type="NCBI Taxonomy" id="270547"/>
    <lineage>
        <taxon>Eukaryota</taxon>
        <taxon>Metazoa</taxon>
        <taxon>Chordata</taxon>
        <taxon>Craniata</taxon>
        <taxon>Vertebrata</taxon>
        <taxon>Euteleostomi</taxon>
        <taxon>Actinopterygii</taxon>
        <taxon>Neopterygii</taxon>
        <taxon>Teleostei</taxon>
        <taxon>Neoteleostei</taxon>
        <taxon>Acanthomorphata</taxon>
        <taxon>Carangaria</taxon>
        <taxon>Carangaria incertae sedis</taxon>
        <taxon>Centropomidae</taxon>
        <taxon>Lates</taxon>
    </lineage>
</organism>
<gene>
    <name evidence="2" type="ORF">AKAME5_002974900</name>
</gene>
<dbReference type="EMBL" id="BRZM01007284">
    <property type="protein sequence ID" value="GLD53500.1"/>
    <property type="molecule type" value="Genomic_DNA"/>
</dbReference>